<reference evidence="4 5" key="1">
    <citation type="submission" date="2019-08" db="EMBL/GenBank/DDBJ databases">
        <title>Bacillus genomes from the desert of Cuatro Cienegas, Coahuila.</title>
        <authorList>
            <person name="Olmedo-Alvarez G."/>
        </authorList>
    </citation>
    <scope>NUCLEOTIDE SEQUENCE [LARGE SCALE GENOMIC DNA]</scope>
    <source>
        <strain evidence="4 5">CH108_3D</strain>
    </source>
</reference>
<accession>A0A5D4RRA1</accession>
<protein>
    <recommendedName>
        <fullName evidence="3">Core-binding (CB) domain-containing protein</fullName>
    </recommendedName>
</protein>
<dbReference type="EMBL" id="VTEQ01000004">
    <property type="protein sequence ID" value="TYS52941.1"/>
    <property type="molecule type" value="Genomic_DNA"/>
</dbReference>
<comment type="caution">
    <text evidence="4">The sequence shown here is derived from an EMBL/GenBank/DDBJ whole genome shotgun (WGS) entry which is preliminary data.</text>
</comment>
<gene>
    <name evidence="4" type="ORF">FZC83_14680</name>
</gene>
<name>A0A5D4RRA1_9BACI</name>
<feature type="domain" description="Core-binding (CB)" evidence="3">
    <location>
        <begin position="1"/>
        <end position="101"/>
    </location>
</feature>
<dbReference type="Proteomes" id="UP000322997">
    <property type="component" value="Unassembled WGS sequence"/>
</dbReference>
<evidence type="ECO:0000256" key="2">
    <source>
        <dbReference type="PROSITE-ProRule" id="PRU01248"/>
    </source>
</evidence>
<evidence type="ECO:0000313" key="4">
    <source>
        <dbReference type="EMBL" id="TYS52941.1"/>
    </source>
</evidence>
<evidence type="ECO:0000256" key="1">
    <source>
        <dbReference type="ARBA" id="ARBA00023125"/>
    </source>
</evidence>
<dbReference type="InterPro" id="IPR010998">
    <property type="entry name" value="Integrase_recombinase_N"/>
</dbReference>
<keyword evidence="1 2" id="KW-0238">DNA-binding</keyword>
<dbReference type="RefSeq" id="WP_187443109.1">
    <property type="nucleotide sequence ID" value="NZ_JBNILK010000004.1"/>
</dbReference>
<proteinExistence type="predicted"/>
<dbReference type="AlphaFoldDB" id="A0A5D4RRA1"/>
<sequence>MEQVIDLVIAGKSAESLGERTLRDYRKDWKYIVTDLEKNYEIETMDKLSPLIFRNDINYLKYDVSKYDGHKYIQSEQGIGLSDTTINIRFRVYRAMFNFFQREDLI</sequence>
<organism evidence="4 5">
    <name type="scientific">Rossellomorea marisflavi</name>
    <dbReference type="NCBI Taxonomy" id="189381"/>
    <lineage>
        <taxon>Bacteria</taxon>
        <taxon>Bacillati</taxon>
        <taxon>Bacillota</taxon>
        <taxon>Bacilli</taxon>
        <taxon>Bacillales</taxon>
        <taxon>Bacillaceae</taxon>
        <taxon>Rossellomorea</taxon>
    </lineage>
</organism>
<dbReference type="GO" id="GO:0003677">
    <property type="term" value="F:DNA binding"/>
    <property type="evidence" value="ECO:0007669"/>
    <property type="project" value="UniProtKB-UniRule"/>
</dbReference>
<dbReference type="InterPro" id="IPR044068">
    <property type="entry name" value="CB"/>
</dbReference>
<dbReference type="Gene3D" id="1.10.150.130">
    <property type="match status" value="1"/>
</dbReference>
<dbReference type="PROSITE" id="PS51900">
    <property type="entry name" value="CB"/>
    <property type="match status" value="1"/>
</dbReference>
<evidence type="ECO:0000313" key="5">
    <source>
        <dbReference type="Proteomes" id="UP000322997"/>
    </source>
</evidence>
<evidence type="ECO:0000259" key="3">
    <source>
        <dbReference type="PROSITE" id="PS51900"/>
    </source>
</evidence>